<dbReference type="InterPro" id="IPR001471">
    <property type="entry name" value="AP2/ERF_dom"/>
</dbReference>
<evidence type="ECO:0000256" key="6">
    <source>
        <dbReference type="ARBA" id="ARBA00024343"/>
    </source>
</evidence>
<dbReference type="CDD" id="cd00018">
    <property type="entry name" value="AP2"/>
    <property type="match status" value="1"/>
</dbReference>
<dbReference type="InterPro" id="IPR016177">
    <property type="entry name" value="DNA-bd_dom_sf"/>
</dbReference>
<dbReference type="AlphaFoldDB" id="A0A9Q0GA94"/>
<dbReference type="PANTHER" id="PTHR31190">
    <property type="entry name" value="DNA-BINDING DOMAIN"/>
    <property type="match status" value="1"/>
</dbReference>
<evidence type="ECO:0000256" key="2">
    <source>
        <dbReference type="ARBA" id="ARBA00023015"/>
    </source>
</evidence>
<keyword evidence="3" id="KW-0238">DNA-binding</keyword>
<evidence type="ECO:0000256" key="5">
    <source>
        <dbReference type="ARBA" id="ARBA00023242"/>
    </source>
</evidence>
<evidence type="ECO:0000256" key="3">
    <source>
        <dbReference type="ARBA" id="ARBA00023125"/>
    </source>
</evidence>
<feature type="domain" description="AP2/ERF" evidence="8">
    <location>
        <begin position="2"/>
        <end position="62"/>
    </location>
</feature>
<sequence>MKAGGDWQRPYGTFAAEIRNPKKKGSRIWLGTYDTPGPEGAALAYDLAAFKMRGAKAKLNFPSLVGSNTHKSGHNGGLPLLSSSSSFSSEVDDWK</sequence>
<protein>
    <submittedName>
        <fullName evidence="9">Ethylene-responsive transcription factor 13</fullName>
    </submittedName>
</protein>
<dbReference type="Gene3D" id="3.30.730.10">
    <property type="entry name" value="AP2/ERF domain"/>
    <property type="match status" value="1"/>
</dbReference>
<gene>
    <name evidence="9" type="primary">ERF13_2</name>
    <name evidence="9" type="ORF">Tsubulata_028632</name>
</gene>
<keyword evidence="4" id="KW-0804">Transcription</keyword>
<keyword evidence="5" id="KW-0539">Nucleus</keyword>
<dbReference type="GO" id="GO:0009873">
    <property type="term" value="P:ethylene-activated signaling pathway"/>
    <property type="evidence" value="ECO:0007669"/>
    <property type="project" value="InterPro"/>
</dbReference>
<reference evidence="9" key="2">
    <citation type="journal article" date="2023" name="Plants (Basel)">
        <title>Annotation of the Turnera subulata (Passifloraceae) Draft Genome Reveals the S-Locus Evolved after the Divergence of Turneroideae from Passifloroideae in a Stepwise Manner.</title>
        <authorList>
            <person name="Henning P.M."/>
            <person name="Roalson E.H."/>
            <person name="Mir W."/>
            <person name="McCubbin A.G."/>
            <person name="Shore J.S."/>
        </authorList>
    </citation>
    <scope>NUCLEOTIDE SEQUENCE</scope>
    <source>
        <strain evidence="9">F60SS</strain>
    </source>
</reference>
<dbReference type="EMBL" id="JAKUCV010001799">
    <property type="protein sequence ID" value="KAJ4845019.1"/>
    <property type="molecule type" value="Genomic_DNA"/>
</dbReference>
<dbReference type="GO" id="GO:0005634">
    <property type="term" value="C:nucleus"/>
    <property type="evidence" value="ECO:0007669"/>
    <property type="project" value="UniProtKB-SubCell"/>
</dbReference>
<dbReference type="PANTHER" id="PTHR31190:SF287">
    <property type="entry name" value="DEVELOPMENT RELATED ERF PROTEIN"/>
    <property type="match status" value="1"/>
</dbReference>
<comment type="subcellular location">
    <subcellularLocation>
        <location evidence="1">Nucleus</location>
    </subcellularLocation>
</comment>
<comment type="caution">
    <text evidence="9">The sequence shown here is derived from an EMBL/GenBank/DDBJ whole genome shotgun (WGS) entry which is preliminary data.</text>
</comment>
<dbReference type="Proteomes" id="UP001141552">
    <property type="component" value="Unassembled WGS sequence"/>
</dbReference>
<dbReference type="GO" id="GO:0003677">
    <property type="term" value="F:DNA binding"/>
    <property type="evidence" value="ECO:0007669"/>
    <property type="project" value="UniProtKB-KW"/>
</dbReference>
<evidence type="ECO:0000313" key="10">
    <source>
        <dbReference type="Proteomes" id="UP001141552"/>
    </source>
</evidence>
<dbReference type="Pfam" id="PF00847">
    <property type="entry name" value="AP2"/>
    <property type="match status" value="1"/>
</dbReference>
<evidence type="ECO:0000256" key="7">
    <source>
        <dbReference type="SAM" id="MobiDB-lite"/>
    </source>
</evidence>
<evidence type="ECO:0000259" key="8">
    <source>
        <dbReference type="PROSITE" id="PS51032"/>
    </source>
</evidence>
<dbReference type="OrthoDB" id="552345at2759"/>
<dbReference type="GO" id="GO:0003700">
    <property type="term" value="F:DNA-binding transcription factor activity"/>
    <property type="evidence" value="ECO:0007669"/>
    <property type="project" value="InterPro"/>
</dbReference>
<reference evidence="9" key="1">
    <citation type="submission" date="2022-02" db="EMBL/GenBank/DDBJ databases">
        <authorList>
            <person name="Henning P.M."/>
            <person name="McCubbin A.G."/>
            <person name="Shore J.S."/>
        </authorList>
    </citation>
    <scope>NUCLEOTIDE SEQUENCE</scope>
    <source>
        <strain evidence="9">F60SS</strain>
        <tissue evidence="9">Leaves</tissue>
    </source>
</reference>
<evidence type="ECO:0000256" key="1">
    <source>
        <dbReference type="ARBA" id="ARBA00004123"/>
    </source>
</evidence>
<name>A0A9Q0GA94_9ROSI</name>
<dbReference type="SUPFAM" id="SSF54171">
    <property type="entry name" value="DNA-binding domain"/>
    <property type="match status" value="1"/>
</dbReference>
<accession>A0A9Q0GA94</accession>
<dbReference type="InterPro" id="IPR036955">
    <property type="entry name" value="AP2/ERF_dom_sf"/>
</dbReference>
<dbReference type="SMART" id="SM00380">
    <property type="entry name" value="AP2"/>
    <property type="match status" value="1"/>
</dbReference>
<proteinExistence type="inferred from homology"/>
<keyword evidence="10" id="KW-1185">Reference proteome</keyword>
<dbReference type="InterPro" id="IPR044808">
    <property type="entry name" value="ERF_plant"/>
</dbReference>
<comment type="similarity">
    <text evidence="6">Belongs to the AP2/ERF transcription factor family. ERF subfamily.</text>
</comment>
<keyword evidence="2" id="KW-0805">Transcription regulation</keyword>
<feature type="region of interest" description="Disordered" evidence="7">
    <location>
        <begin position="65"/>
        <end position="95"/>
    </location>
</feature>
<evidence type="ECO:0000313" key="9">
    <source>
        <dbReference type="EMBL" id="KAJ4845019.1"/>
    </source>
</evidence>
<dbReference type="PROSITE" id="PS51032">
    <property type="entry name" value="AP2_ERF"/>
    <property type="match status" value="1"/>
</dbReference>
<evidence type="ECO:0000256" key="4">
    <source>
        <dbReference type="ARBA" id="ARBA00023163"/>
    </source>
</evidence>
<organism evidence="9 10">
    <name type="scientific">Turnera subulata</name>
    <dbReference type="NCBI Taxonomy" id="218843"/>
    <lineage>
        <taxon>Eukaryota</taxon>
        <taxon>Viridiplantae</taxon>
        <taxon>Streptophyta</taxon>
        <taxon>Embryophyta</taxon>
        <taxon>Tracheophyta</taxon>
        <taxon>Spermatophyta</taxon>
        <taxon>Magnoliopsida</taxon>
        <taxon>eudicotyledons</taxon>
        <taxon>Gunneridae</taxon>
        <taxon>Pentapetalae</taxon>
        <taxon>rosids</taxon>
        <taxon>fabids</taxon>
        <taxon>Malpighiales</taxon>
        <taxon>Passifloraceae</taxon>
        <taxon>Turnera</taxon>
    </lineage>
</organism>